<proteinExistence type="predicted"/>
<dbReference type="Pfam" id="PF00196">
    <property type="entry name" value="GerE"/>
    <property type="match status" value="1"/>
</dbReference>
<dbReference type="InterPro" id="IPR011006">
    <property type="entry name" value="CheY-like_superfamily"/>
</dbReference>
<dbReference type="Gene3D" id="3.40.50.2300">
    <property type="match status" value="1"/>
</dbReference>
<reference evidence="5 6" key="1">
    <citation type="submission" date="2018-01" db="EMBL/GenBank/DDBJ databases">
        <title>Draft genome sequence of Jishengella endophytica.</title>
        <authorList>
            <person name="Sahin N."/>
            <person name="Ay H."/>
            <person name="Saygin H."/>
        </authorList>
    </citation>
    <scope>NUCLEOTIDE SEQUENCE [LARGE SCALE GENOMIC DNA]</scope>
    <source>
        <strain evidence="5 6">DSM 45430</strain>
    </source>
</reference>
<dbReference type="GO" id="GO:0006355">
    <property type="term" value="P:regulation of DNA-templated transcription"/>
    <property type="evidence" value="ECO:0007669"/>
    <property type="project" value="InterPro"/>
</dbReference>
<dbReference type="OrthoDB" id="4309410at2"/>
<dbReference type="PANTHER" id="PTHR43214">
    <property type="entry name" value="TWO-COMPONENT RESPONSE REGULATOR"/>
    <property type="match status" value="1"/>
</dbReference>
<name>A0A2W2C1B7_9ACTN</name>
<dbReference type="CDD" id="cd06170">
    <property type="entry name" value="LuxR_C_like"/>
    <property type="match status" value="1"/>
</dbReference>
<keyword evidence="1" id="KW-0805">Transcription regulation</keyword>
<keyword evidence="6" id="KW-1185">Reference proteome</keyword>
<feature type="domain" description="HTH luxR-type" evidence="4">
    <location>
        <begin position="154"/>
        <end position="219"/>
    </location>
</feature>
<gene>
    <name evidence="5" type="ORF">C1I93_27680</name>
</gene>
<evidence type="ECO:0000259" key="4">
    <source>
        <dbReference type="PROSITE" id="PS50043"/>
    </source>
</evidence>
<dbReference type="InterPro" id="IPR016032">
    <property type="entry name" value="Sig_transdc_resp-reg_C-effctor"/>
</dbReference>
<comment type="caution">
    <text evidence="5">The sequence shown here is derived from an EMBL/GenBank/DDBJ whole genome shotgun (WGS) entry which is preliminary data.</text>
</comment>
<dbReference type="PROSITE" id="PS50043">
    <property type="entry name" value="HTH_LUXR_2"/>
    <property type="match status" value="1"/>
</dbReference>
<evidence type="ECO:0000313" key="6">
    <source>
        <dbReference type="Proteomes" id="UP000248627"/>
    </source>
</evidence>
<evidence type="ECO:0000256" key="1">
    <source>
        <dbReference type="ARBA" id="ARBA00023015"/>
    </source>
</evidence>
<accession>A0A2W2C1B7</accession>
<dbReference type="EMBL" id="POTX01000312">
    <property type="protein sequence ID" value="PZF86554.1"/>
    <property type="molecule type" value="Genomic_DNA"/>
</dbReference>
<dbReference type="SUPFAM" id="SSF52172">
    <property type="entry name" value="CheY-like"/>
    <property type="match status" value="1"/>
</dbReference>
<evidence type="ECO:0000256" key="2">
    <source>
        <dbReference type="ARBA" id="ARBA00023125"/>
    </source>
</evidence>
<dbReference type="PRINTS" id="PR00038">
    <property type="entry name" value="HTHLUXR"/>
</dbReference>
<sequence length="221" mass="23643">MARGLEVRGVTVSPPRIRVSVYGSDPILRAGVIGQLRPRPEVLLFTDSDSDSDAADVAVVTSDGVDEQTLGTLRRLRAHQRRIVLVAGHLDDAALVAAVEHGVAGVLRRPDATPDRLITAIRAAAAGHGSLPPDVLGRLLTHVGALQRDILGPCGQVFVGLNPREVEVLRLAADGRTNNEIAEALSYAPRTIKGILHDITSRYHLRNRAHAVAYALRNGLI</sequence>
<dbReference type="GO" id="GO:0003677">
    <property type="term" value="F:DNA binding"/>
    <property type="evidence" value="ECO:0007669"/>
    <property type="project" value="UniProtKB-KW"/>
</dbReference>
<dbReference type="PANTHER" id="PTHR43214:SF24">
    <property type="entry name" value="TRANSCRIPTIONAL REGULATORY PROTEIN NARL-RELATED"/>
    <property type="match status" value="1"/>
</dbReference>
<dbReference type="Gene3D" id="1.10.10.10">
    <property type="entry name" value="Winged helix-like DNA-binding domain superfamily/Winged helix DNA-binding domain"/>
    <property type="match status" value="1"/>
</dbReference>
<dbReference type="InterPro" id="IPR036388">
    <property type="entry name" value="WH-like_DNA-bd_sf"/>
</dbReference>
<keyword evidence="2" id="KW-0238">DNA-binding</keyword>
<protein>
    <submittedName>
        <fullName evidence="5">Helix-turn-helix transcriptional regulator</fullName>
    </submittedName>
</protein>
<dbReference type="Proteomes" id="UP000248627">
    <property type="component" value="Unassembled WGS sequence"/>
</dbReference>
<keyword evidence="3" id="KW-0804">Transcription</keyword>
<organism evidence="5 6">
    <name type="scientific">Micromonospora endophytica</name>
    <dbReference type="NCBI Taxonomy" id="515350"/>
    <lineage>
        <taxon>Bacteria</taxon>
        <taxon>Bacillati</taxon>
        <taxon>Actinomycetota</taxon>
        <taxon>Actinomycetes</taxon>
        <taxon>Micromonosporales</taxon>
        <taxon>Micromonosporaceae</taxon>
        <taxon>Micromonospora</taxon>
    </lineage>
</organism>
<dbReference type="SMART" id="SM00421">
    <property type="entry name" value="HTH_LUXR"/>
    <property type="match status" value="1"/>
</dbReference>
<evidence type="ECO:0000313" key="5">
    <source>
        <dbReference type="EMBL" id="PZF86554.1"/>
    </source>
</evidence>
<dbReference type="InterPro" id="IPR039420">
    <property type="entry name" value="WalR-like"/>
</dbReference>
<dbReference type="SUPFAM" id="SSF46894">
    <property type="entry name" value="C-terminal effector domain of the bipartite response regulators"/>
    <property type="match status" value="1"/>
</dbReference>
<dbReference type="AlphaFoldDB" id="A0A2W2C1B7"/>
<dbReference type="InterPro" id="IPR000792">
    <property type="entry name" value="Tscrpt_reg_LuxR_C"/>
</dbReference>
<evidence type="ECO:0000256" key="3">
    <source>
        <dbReference type="ARBA" id="ARBA00023163"/>
    </source>
</evidence>